<dbReference type="EMBL" id="CAJVPV010007990">
    <property type="protein sequence ID" value="CAG8625292.1"/>
    <property type="molecule type" value="Genomic_DNA"/>
</dbReference>
<dbReference type="AlphaFoldDB" id="A0A9N9GU06"/>
<comment type="subcellular location">
    <subcellularLocation>
        <location evidence="1">Membrane</location>
        <topology evidence="1">Multi-pass membrane protein</topology>
    </subcellularLocation>
</comment>
<feature type="region of interest" description="Disordered" evidence="5">
    <location>
        <begin position="441"/>
        <end position="490"/>
    </location>
</feature>
<dbReference type="GO" id="GO:0007189">
    <property type="term" value="P:adenylate cyclase-activating G protein-coupled receptor signaling pathway"/>
    <property type="evidence" value="ECO:0007669"/>
    <property type="project" value="TreeGrafter"/>
</dbReference>
<dbReference type="Proteomes" id="UP000789342">
    <property type="component" value="Unassembled WGS sequence"/>
</dbReference>
<evidence type="ECO:0000256" key="2">
    <source>
        <dbReference type="ARBA" id="ARBA00022692"/>
    </source>
</evidence>
<evidence type="ECO:0000256" key="4">
    <source>
        <dbReference type="ARBA" id="ARBA00023136"/>
    </source>
</evidence>
<evidence type="ECO:0000313" key="8">
    <source>
        <dbReference type="Proteomes" id="UP000789342"/>
    </source>
</evidence>
<dbReference type="OrthoDB" id="3251871at2759"/>
<keyword evidence="4 6" id="KW-0472">Membrane</keyword>
<feature type="compositionally biased region" description="Polar residues" evidence="5">
    <location>
        <begin position="595"/>
        <end position="604"/>
    </location>
</feature>
<feature type="transmembrane region" description="Helical" evidence="6">
    <location>
        <begin position="25"/>
        <end position="50"/>
    </location>
</feature>
<dbReference type="PANTHER" id="PTHR23112:SF0">
    <property type="entry name" value="TRANSMEMBRANE PROTEIN 116"/>
    <property type="match status" value="1"/>
</dbReference>
<feature type="transmembrane region" description="Helical" evidence="6">
    <location>
        <begin position="62"/>
        <end position="83"/>
    </location>
</feature>
<dbReference type="GO" id="GO:0005886">
    <property type="term" value="C:plasma membrane"/>
    <property type="evidence" value="ECO:0007669"/>
    <property type="project" value="TreeGrafter"/>
</dbReference>
<proteinExistence type="predicted"/>
<dbReference type="Gene3D" id="1.20.1070.10">
    <property type="entry name" value="Rhodopsin 7-helix transmembrane proteins"/>
    <property type="match status" value="1"/>
</dbReference>
<dbReference type="PANTHER" id="PTHR23112">
    <property type="entry name" value="G PROTEIN-COUPLED RECEPTOR 157-RELATED"/>
    <property type="match status" value="1"/>
</dbReference>
<feature type="transmembrane region" description="Helical" evidence="6">
    <location>
        <begin position="133"/>
        <end position="155"/>
    </location>
</feature>
<feature type="transmembrane region" description="Helical" evidence="6">
    <location>
        <begin position="175"/>
        <end position="206"/>
    </location>
</feature>
<feature type="transmembrane region" description="Helical" evidence="6">
    <location>
        <begin position="95"/>
        <end position="121"/>
    </location>
</feature>
<comment type="caution">
    <text evidence="7">The sequence shown here is derived from an EMBL/GenBank/DDBJ whole genome shotgun (WGS) entry which is preliminary data.</text>
</comment>
<accession>A0A9N9GU06</accession>
<dbReference type="GO" id="GO:0004930">
    <property type="term" value="F:G protein-coupled receptor activity"/>
    <property type="evidence" value="ECO:0007669"/>
    <property type="project" value="TreeGrafter"/>
</dbReference>
<dbReference type="SUPFAM" id="SSF81321">
    <property type="entry name" value="Family A G protein-coupled receptor-like"/>
    <property type="match status" value="1"/>
</dbReference>
<keyword evidence="2 6" id="KW-0812">Transmembrane</keyword>
<feature type="transmembrane region" description="Helical" evidence="6">
    <location>
        <begin position="274"/>
        <end position="295"/>
    </location>
</feature>
<evidence type="ECO:0000256" key="5">
    <source>
        <dbReference type="SAM" id="MobiDB-lite"/>
    </source>
</evidence>
<keyword evidence="8" id="KW-1185">Reference proteome</keyword>
<keyword evidence="3 6" id="KW-1133">Transmembrane helix</keyword>
<name>A0A9N9GU06_9GLOM</name>
<organism evidence="7 8">
    <name type="scientific">Acaulospora morrowiae</name>
    <dbReference type="NCBI Taxonomy" id="94023"/>
    <lineage>
        <taxon>Eukaryota</taxon>
        <taxon>Fungi</taxon>
        <taxon>Fungi incertae sedis</taxon>
        <taxon>Mucoromycota</taxon>
        <taxon>Glomeromycotina</taxon>
        <taxon>Glomeromycetes</taxon>
        <taxon>Diversisporales</taxon>
        <taxon>Acaulosporaceae</taxon>
        <taxon>Acaulospora</taxon>
    </lineage>
</organism>
<sequence>MAVKNDDDTTFFLLSEEQLDQLTQILIPIIFLSVIASTIMSAVFILIRIYYPPLADRVSFRLGFATMVSDLFYTTFQLVGNLAKNEPGFLCSFMVWGLVCSSLMSIFFTACIAINLQTIFVHEYKGRRNLEKYYYIFSIGMAMLLSFLPLTQNMFGFDVPEQVCWYKDSGKKYNFIWQWATLFGWIELCVVYCAIIVITVVMKLYFAASRFEKTLEVLPITDPSKNELKKFAKKSPTISMVVRRVLWYPVVPIITQTPNWLVETSIYLHQRASYSMFLVCFVAIAMQGLLNALVFSQDIAVTRAIQLKKLNWWYNYVNTYEQKYPRLSKNKRIESPKKLRTDSSDNILPEQLSEKMEIVRKSEGSESASNPTFLEKLRYILLVKLFSTPEEIDLLISLQHTLSSIDETKSEPEENARKRKFLSLPVPKEALIRNQKFLSLQMTSQKPSTDPEQEHKISSDFSSSPIVTPNFQDSSSDHINPPSEPSTFRTNNTFRHLMYTDLLMESTFHAKKAFRHSTIGAVTPNYALIGDENPLPMSKLLQSPSLRRNKRALNINSTKSLSNGPGYPSVAKKTTDRNNRGTSLTFDEINEDSNQETQSPPFTQMFNKQPSLEYIHVLKML</sequence>
<evidence type="ECO:0000256" key="3">
    <source>
        <dbReference type="ARBA" id="ARBA00022989"/>
    </source>
</evidence>
<protein>
    <submittedName>
        <fullName evidence="7">12872_t:CDS:1</fullName>
    </submittedName>
</protein>
<feature type="compositionally biased region" description="Polar residues" evidence="5">
    <location>
        <begin position="441"/>
        <end position="450"/>
    </location>
</feature>
<gene>
    <name evidence="7" type="ORF">AMORRO_LOCUS8845</name>
</gene>
<evidence type="ECO:0000256" key="6">
    <source>
        <dbReference type="SAM" id="Phobius"/>
    </source>
</evidence>
<feature type="region of interest" description="Disordered" evidence="5">
    <location>
        <begin position="557"/>
        <end position="604"/>
    </location>
</feature>
<evidence type="ECO:0000256" key="1">
    <source>
        <dbReference type="ARBA" id="ARBA00004141"/>
    </source>
</evidence>
<reference evidence="7" key="1">
    <citation type="submission" date="2021-06" db="EMBL/GenBank/DDBJ databases">
        <authorList>
            <person name="Kallberg Y."/>
            <person name="Tangrot J."/>
            <person name="Rosling A."/>
        </authorList>
    </citation>
    <scope>NUCLEOTIDE SEQUENCE</scope>
    <source>
        <strain evidence="7">CL551</strain>
    </source>
</reference>
<dbReference type="Pfam" id="PF05462">
    <property type="entry name" value="Dicty_CAR"/>
    <property type="match status" value="1"/>
</dbReference>
<evidence type="ECO:0000313" key="7">
    <source>
        <dbReference type="EMBL" id="CAG8625292.1"/>
    </source>
</evidence>
<feature type="compositionally biased region" description="Polar residues" evidence="5">
    <location>
        <begin position="459"/>
        <end position="478"/>
    </location>
</feature>